<accession>A0AAX2UJB4</accession>
<gene>
    <name evidence="2" type="ORF">FDW42_07190</name>
</gene>
<comment type="caution">
    <text evidence="2">The sequence shown here is derived from an EMBL/GenBank/DDBJ whole genome shotgun (WGS) entry which is preliminary data.</text>
</comment>
<dbReference type="EMBL" id="VDBS01000053">
    <property type="protein sequence ID" value="TNB56597.1"/>
    <property type="molecule type" value="Genomic_DNA"/>
</dbReference>
<evidence type="ECO:0008006" key="4">
    <source>
        <dbReference type="Google" id="ProtNLM"/>
    </source>
</evidence>
<dbReference type="RefSeq" id="WP_139021564.1">
    <property type="nucleotide sequence ID" value="NZ_VDBS01000053.1"/>
</dbReference>
<dbReference type="AlphaFoldDB" id="A0AAX2UJB4"/>
<sequence>MTNLELQKELQNANELIKELRNENDYKEAYIRVLQVAETNILSYEMANALSFIKDNRLGGYANYFCAGEYLEEALSDYFEECGIDDLDSIARNNFNDWLRCEGLLAIAGEKMLKEANVFLDDEAINLFDFVDLRSDSTVLYLQNGEEVEKMLRGFIKQVDFEKLDLEAEKGFGSDFKDYFAFKCLVKLINERKERNA</sequence>
<protein>
    <recommendedName>
        <fullName evidence="4">DUF4375 domain-containing protein</fullName>
    </recommendedName>
</protein>
<organism evidence="2 3">
    <name type="scientific">Campylobacter helveticus</name>
    <dbReference type="NCBI Taxonomy" id="28898"/>
    <lineage>
        <taxon>Bacteria</taxon>
        <taxon>Pseudomonadati</taxon>
        <taxon>Campylobacterota</taxon>
        <taxon>Epsilonproteobacteria</taxon>
        <taxon>Campylobacterales</taxon>
        <taxon>Campylobacteraceae</taxon>
        <taxon>Campylobacter</taxon>
    </lineage>
</organism>
<evidence type="ECO:0000256" key="1">
    <source>
        <dbReference type="SAM" id="Coils"/>
    </source>
</evidence>
<dbReference type="Proteomes" id="UP000306813">
    <property type="component" value="Unassembled WGS sequence"/>
</dbReference>
<reference evidence="2 3" key="1">
    <citation type="submission" date="2019-05" db="EMBL/GenBank/DDBJ databases">
        <title>Draft genomes of eight strains of Campylobacter helveticus isolated from cats and a dog in New Zealand.</title>
        <authorList>
            <person name="Bojanic K."/>
            <person name="Midwinter A.C."/>
            <person name="Biggs P.J."/>
            <person name="Acke E."/>
            <person name="Cornelius A.J."/>
            <person name="Marshall J.C."/>
        </authorList>
    </citation>
    <scope>NUCLEOTIDE SEQUENCE [LARGE SCALE GENOMIC DNA]</scope>
    <source>
        <strain evidence="2 3">ACP123b</strain>
    </source>
</reference>
<evidence type="ECO:0000313" key="2">
    <source>
        <dbReference type="EMBL" id="TNB56597.1"/>
    </source>
</evidence>
<feature type="coiled-coil region" evidence="1">
    <location>
        <begin position="3"/>
        <end position="30"/>
    </location>
</feature>
<name>A0AAX2UJB4_9BACT</name>
<evidence type="ECO:0000313" key="3">
    <source>
        <dbReference type="Proteomes" id="UP000306813"/>
    </source>
</evidence>
<proteinExistence type="predicted"/>
<keyword evidence="1" id="KW-0175">Coiled coil</keyword>